<dbReference type="InterPro" id="IPR036374">
    <property type="entry name" value="OxRdtase_Mopterin-bd_sf"/>
</dbReference>
<dbReference type="Pfam" id="PF00174">
    <property type="entry name" value="Oxidored_molyb"/>
    <property type="match status" value="1"/>
</dbReference>
<proteinExistence type="predicted"/>
<dbReference type="EMBL" id="AP018316">
    <property type="protein sequence ID" value="BAZ86823.1"/>
    <property type="molecule type" value="Genomic_DNA"/>
</dbReference>
<dbReference type="RefSeq" id="WP_096668502.1">
    <property type="nucleotide sequence ID" value="NZ_AP018316.1"/>
</dbReference>
<evidence type="ECO:0000313" key="3">
    <source>
        <dbReference type="Proteomes" id="UP000218702"/>
    </source>
</evidence>
<sequence length="340" mass="38286">MILLNIGKNWTLVTLGIGIVCLTGCTKKPTNAQLEGWLKEASDANAEILADKTKKNPQRQWNLVIQGQTTDFKSDTLSWPELLKLATTNINTIDANNIVNPNQVFKFQGIQISKLLKQFGVPPGVTEVTFVCYDAYHVTVKIEDLHTYPIILALTKNDKPIQRDQGGPVYLIYPYTQYPQLRQKYNEGDWAFYVTHIIFGTEKVSLRVGDRQLNLAELDKLPQVTLNQNVGYRVRWPSNKVKLHGVRIKDVLALAGIKPQASVVVTGKPPIYRRTTEAIELSSTDINKCNIILATRWGEDKQPILAKMGGPITLAFGDDCSQETKNKRWVTFVEELIPQL</sequence>
<organism evidence="2 3">
    <name type="scientific">Dolichospermum compactum NIES-806</name>
    <dbReference type="NCBI Taxonomy" id="1973481"/>
    <lineage>
        <taxon>Bacteria</taxon>
        <taxon>Bacillati</taxon>
        <taxon>Cyanobacteriota</taxon>
        <taxon>Cyanophyceae</taxon>
        <taxon>Nostocales</taxon>
        <taxon>Aphanizomenonaceae</taxon>
        <taxon>Dolichospermum</taxon>
        <taxon>Dolichospermum compactum</taxon>
    </lineage>
</organism>
<dbReference type="Proteomes" id="UP000218702">
    <property type="component" value="Chromosome"/>
</dbReference>
<reference evidence="2 3" key="1">
    <citation type="submission" date="2017-06" db="EMBL/GenBank/DDBJ databases">
        <title>Genome sequencing of cyanobaciteial culture collection at National Institute for Environmental Studies (NIES).</title>
        <authorList>
            <person name="Hirose Y."/>
            <person name="Shimura Y."/>
            <person name="Fujisawa T."/>
            <person name="Nakamura Y."/>
            <person name="Kawachi M."/>
        </authorList>
    </citation>
    <scope>NUCLEOTIDE SEQUENCE [LARGE SCALE GENOMIC DNA]</scope>
    <source>
        <strain evidence="2 3">NIES-806</strain>
    </source>
</reference>
<accession>A0A1Z4V5X5</accession>
<name>A0A1Z4V5X5_9CYAN</name>
<gene>
    <name evidence="2" type="ORF">NIES806_30390</name>
</gene>
<feature type="domain" description="Oxidoreductase molybdopterin-binding" evidence="1">
    <location>
        <begin position="58"/>
        <end position="174"/>
    </location>
</feature>
<dbReference type="Gene3D" id="3.90.420.10">
    <property type="entry name" value="Oxidoreductase, molybdopterin-binding domain"/>
    <property type="match status" value="2"/>
</dbReference>
<dbReference type="KEGG" id="dcm:NIES806_30390"/>
<protein>
    <recommendedName>
        <fullName evidence="1">Oxidoreductase molybdopterin-binding domain-containing protein</fullName>
    </recommendedName>
</protein>
<dbReference type="AlphaFoldDB" id="A0A1Z4V5X5"/>
<evidence type="ECO:0000259" key="1">
    <source>
        <dbReference type="Pfam" id="PF00174"/>
    </source>
</evidence>
<dbReference type="InterPro" id="IPR000572">
    <property type="entry name" value="OxRdtase_Mopterin-bd_dom"/>
</dbReference>
<keyword evidence="3" id="KW-1185">Reference proteome</keyword>
<dbReference type="OrthoDB" id="456375at2"/>
<dbReference type="SUPFAM" id="SSF56524">
    <property type="entry name" value="Oxidoreductase molybdopterin-binding domain"/>
    <property type="match status" value="1"/>
</dbReference>
<evidence type="ECO:0000313" key="2">
    <source>
        <dbReference type="EMBL" id="BAZ86823.1"/>
    </source>
</evidence>